<name>A0ABY7EW55_MYAAR</name>
<dbReference type="EMBL" id="CP111020">
    <property type="protein sequence ID" value="WAR14188.1"/>
    <property type="molecule type" value="Genomic_DNA"/>
</dbReference>
<protein>
    <submittedName>
        <fullName evidence="1">Uncharacterized protein</fullName>
    </submittedName>
</protein>
<evidence type="ECO:0000313" key="1">
    <source>
        <dbReference type="EMBL" id="WAR14188.1"/>
    </source>
</evidence>
<reference evidence="1" key="1">
    <citation type="submission" date="2022-11" db="EMBL/GenBank/DDBJ databases">
        <title>Centuries of genome instability and evolution in soft-shell clam transmissible cancer (bioRxiv).</title>
        <authorList>
            <person name="Hart S.F.M."/>
            <person name="Yonemitsu M.A."/>
            <person name="Giersch R.M."/>
            <person name="Beal B.F."/>
            <person name="Arriagada G."/>
            <person name="Davis B.W."/>
            <person name="Ostrander E.A."/>
            <person name="Goff S.P."/>
            <person name="Metzger M.J."/>
        </authorList>
    </citation>
    <scope>NUCLEOTIDE SEQUENCE</scope>
    <source>
        <strain evidence="1">MELC-2E11</strain>
        <tissue evidence="1">Siphon/mantle</tissue>
    </source>
</reference>
<dbReference type="Proteomes" id="UP001164746">
    <property type="component" value="Chromosome 9"/>
</dbReference>
<sequence>MNAGRLEVRTPGVVSGFETPCRNIGTQPIGTVEVKNSKNEVGLPVINLSFTFPDGIQTLTKYKKYETPEVSDNMAAVAAIFKMAAKMR</sequence>
<evidence type="ECO:0000313" key="2">
    <source>
        <dbReference type="Proteomes" id="UP001164746"/>
    </source>
</evidence>
<keyword evidence="2" id="KW-1185">Reference proteome</keyword>
<accession>A0ABY7EW55</accession>
<organism evidence="1 2">
    <name type="scientific">Mya arenaria</name>
    <name type="common">Soft-shell clam</name>
    <dbReference type="NCBI Taxonomy" id="6604"/>
    <lineage>
        <taxon>Eukaryota</taxon>
        <taxon>Metazoa</taxon>
        <taxon>Spiralia</taxon>
        <taxon>Lophotrochozoa</taxon>
        <taxon>Mollusca</taxon>
        <taxon>Bivalvia</taxon>
        <taxon>Autobranchia</taxon>
        <taxon>Heteroconchia</taxon>
        <taxon>Euheterodonta</taxon>
        <taxon>Imparidentia</taxon>
        <taxon>Neoheterodontei</taxon>
        <taxon>Myida</taxon>
        <taxon>Myoidea</taxon>
        <taxon>Myidae</taxon>
        <taxon>Mya</taxon>
    </lineage>
</organism>
<proteinExistence type="predicted"/>
<gene>
    <name evidence="1" type="ORF">MAR_004293</name>
</gene>